<dbReference type="AlphaFoldDB" id="A0A399SVC5"/>
<protein>
    <recommendedName>
        <fullName evidence="4">Peptidase</fullName>
    </recommendedName>
</protein>
<evidence type="ECO:0000313" key="3">
    <source>
        <dbReference type="Proteomes" id="UP000265926"/>
    </source>
</evidence>
<dbReference type="Proteomes" id="UP000265926">
    <property type="component" value="Unassembled WGS sequence"/>
</dbReference>
<gene>
    <name evidence="2" type="ORF">D1614_12795</name>
</gene>
<evidence type="ECO:0008006" key="4">
    <source>
        <dbReference type="Google" id="ProtNLM"/>
    </source>
</evidence>
<keyword evidence="1" id="KW-0472">Membrane</keyword>
<evidence type="ECO:0000256" key="1">
    <source>
        <dbReference type="SAM" id="Phobius"/>
    </source>
</evidence>
<accession>A0A399SVC5</accession>
<feature type="transmembrane region" description="Helical" evidence="1">
    <location>
        <begin position="172"/>
        <end position="191"/>
    </location>
</feature>
<organism evidence="2 3">
    <name type="scientific">Maribellus luteus</name>
    <dbReference type="NCBI Taxonomy" id="2305463"/>
    <lineage>
        <taxon>Bacteria</taxon>
        <taxon>Pseudomonadati</taxon>
        <taxon>Bacteroidota</taxon>
        <taxon>Bacteroidia</taxon>
        <taxon>Marinilabiliales</taxon>
        <taxon>Prolixibacteraceae</taxon>
        <taxon>Maribellus</taxon>
    </lineage>
</organism>
<reference evidence="2 3" key="1">
    <citation type="submission" date="2018-08" db="EMBL/GenBank/DDBJ databases">
        <title>Pallidiluteibacterium maritimus gen. nov., sp. nov., isolated from coastal sediment.</title>
        <authorList>
            <person name="Zhou L.Y."/>
        </authorList>
    </citation>
    <scope>NUCLEOTIDE SEQUENCE [LARGE SCALE GENOMIC DNA]</scope>
    <source>
        <strain evidence="2 3">XSD2</strain>
    </source>
</reference>
<feature type="transmembrane region" description="Helical" evidence="1">
    <location>
        <begin position="140"/>
        <end position="163"/>
    </location>
</feature>
<proteinExistence type="predicted"/>
<comment type="caution">
    <text evidence="2">The sequence shown here is derived from an EMBL/GenBank/DDBJ whole genome shotgun (WGS) entry which is preliminary data.</text>
</comment>
<dbReference type="PANTHER" id="PTHR40115">
    <property type="entry name" value="INNER MEMBRANE PROTEIN WITH PEPSY TM HELIX"/>
    <property type="match status" value="1"/>
</dbReference>
<keyword evidence="1" id="KW-0812">Transmembrane</keyword>
<dbReference type="InterPro" id="IPR032307">
    <property type="entry name" value="PepSY_TM-like_2"/>
</dbReference>
<name>A0A399SVC5_9BACT</name>
<keyword evidence="1" id="KW-1133">Transmembrane helix</keyword>
<dbReference type="Pfam" id="PF16357">
    <property type="entry name" value="PepSY_TM_like_2"/>
    <property type="match status" value="1"/>
</dbReference>
<keyword evidence="3" id="KW-1185">Reference proteome</keyword>
<sequence length="192" mass="22526">MFEERKKKPMKIRKLLRILHRDLGYFIVGMTIVYALSGIFLNHRHDFNPDYNIIIEDFRFPVQEDGIYGADDIRSILSELPHEMTYKKHYTNNEGYIKVFIESGEAVLDPETGEGRFQFLQRRPLIFEMNKLHKATLGTVWKWVSDLMAVILLFVAISGLFLLKGKRGLTRWGWWLTLAGFIVPLIFAILYI</sequence>
<dbReference type="EMBL" id="QWGR01000006">
    <property type="protein sequence ID" value="RIJ47990.1"/>
    <property type="molecule type" value="Genomic_DNA"/>
</dbReference>
<feature type="transmembrane region" description="Helical" evidence="1">
    <location>
        <begin position="23"/>
        <end position="41"/>
    </location>
</feature>
<evidence type="ECO:0000313" key="2">
    <source>
        <dbReference type="EMBL" id="RIJ47990.1"/>
    </source>
</evidence>
<dbReference type="PANTHER" id="PTHR40115:SF1">
    <property type="entry name" value="INNER MEMBRANE PROTEIN WITH PEPSY TM HELIX"/>
    <property type="match status" value="1"/>
</dbReference>